<gene>
    <name evidence="2" type="ORF">KC19_9G137100</name>
</gene>
<keyword evidence="3" id="KW-1185">Reference proteome</keyword>
<evidence type="ECO:0008006" key="4">
    <source>
        <dbReference type="Google" id="ProtNLM"/>
    </source>
</evidence>
<feature type="signal peptide" evidence="1">
    <location>
        <begin position="1"/>
        <end position="18"/>
    </location>
</feature>
<proteinExistence type="predicted"/>
<reference evidence="2" key="1">
    <citation type="submission" date="2020-06" db="EMBL/GenBank/DDBJ databases">
        <title>WGS assembly of Ceratodon purpureus strain R40.</title>
        <authorList>
            <person name="Carey S.B."/>
            <person name="Jenkins J."/>
            <person name="Shu S."/>
            <person name="Lovell J.T."/>
            <person name="Sreedasyam A."/>
            <person name="Maumus F."/>
            <person name="Tiley G.P."/>
            <person name="Fernandez-Pozo N."/>
            <person name="Barry K."/>
            <person name="Chen C."/>
            <person name="Wang M."/>
            <person name="Lipzen A."/>
            <person name="Daum C."/>
            <person name="Saski C.A."/>
            <person name="Payton A.C."/>
            <person name="Mcbreen J.C."/>
            <person name="Conrad R.E."/>
            <person name="Kollar L.M."/>
            <person name="Olsson S."/>
            <person name="Huttunen S."/>
            <person name="Landis J.B."/>
            <person name="Wickett N.J."/>
            <person name="Johnson M.G."/>
            <person name="Rensing S.A."/>
            <person name="Grimwood J."/>
            <person name="Schmutz J."/>
            <person name="Mcdaniel S.F."/>
        </authorList>
    </citation>
    <scope>NUCLEOTIDE SEQUENCE</scope>
    <source>
        <strain evidence="2">R40</strain>
    </source>
</reference>
<evidence type="ECO:0000313" key="3">
    <source>
        <dbReference type="Proteomes" id="UP000822688"/>
    </source>
</evidence>
<name>A0A8T0GW09_CERPU</name>
<keyword evidence="1" id="KW-0732">Signal</keyword>
<dbReference type="Proteomes" id="UP000822688">
    <property type="component" value="Chromosome 9"/>
</dbReference>
<accession>A0A8T0GW09</accession>
<feature type="chain" id="PRO_5035912338" description="Secreted protein" evidence="1">
    <location>
        <begin position="19"/>
        <end position="87"/>
    </location>
</feature>
<dbReference type="EMBL" id="CM026430">
    <property type="protein sequence ID" value="KAG0562324.1"/>
    <property type="molecule type" value="Genomic_DNA"/>
</dbReference>
<sequence length="87" mass="9959">MVRRVVTWLCRLAGWLVGWLVDERFNFLPRTPAAMISDTMVPSLLVRAHLPTGSSLARKPQRCTLECDPGIEEVFCCWYVRLAPRKA</sequence>
<protein>
    <recommendedName>
        <fullName evidence="4">Secreted protein</fullName>
    </recommendedName>
</protein>
<evidence type="ECO:0000256" key="1">
    <source>
        <dbReference type="SAM" id="SignalP"/>
    </source>
</evidence>
<evidence type="ECO:0000313" key="2">
    <source>
        <dbReference type="EMBL" id="KAG0562324.1"/>
    </source>
</evidence>
<comment type="caution">
    <text evidence="2">The sequence shown here is derived from an EMBL/GenBank/DDBJ whole genome shotgun (WGS) entry which is preliminary data.</text>
</comment>
<dbReference type="AlphaFoldDB" id="A0A8T0GW09"/>
<organism evidence="2 3">
    <name type="scientific">Ceratodon purpureus</name>
    <name type="common">Fire moss</name>
    <name type="synonym">Dicranum purpureum</name>
    <dbReference type="NCBI Taxonomy" id="3225"/>
    <lineage>
        <taxon>Eukaryota</taxon>
        <taxon>Viridiplantae</taxon>
        <taxon>Streptophyta</taxon>
        <taxon>Embryophyta</taxon>
        <taxon>Bryophyta</taxon>
        <taxon>Bryophytina</taxon>
        <taxon>Bryopsida</taxon>
        <taxon>Dicranidae</taxon>
        <taxon>Pseudoditrichales</taxon>
        <taxon>Ditrichaceae</taxon>
        <taxon>Ceratodon</taxon>
    </lineage>
</organism>